<reference evidence="2" key="1">
    <citation type="journal article" date="2022" name="Front. Microbiol.">
        <title>Mirubactin C rescues the lethal effect of cell wall biosynthesis mutations in Bacillus subtilis.</title>
        <authorList>
            <person name="Kepplinger B."/>
            <person name="Wen X."/>
            <person name="Tyler A.R."/>
            <person name="Kim B.Y."/>
            <person name="Brown J."/>
            <person name="Banks P."/>
            <person name="Dashti Y."/>
            <person name="Mackenzie E.S."/>
            <person name="Wills C."/>
            <person name="Kawai Y."/>
            <person name="Waldron K.J."/>
            <person name="Allenby N.E.E."/>
            <person name="Wu L.J."/>
            <person name="Hall M.J."/>
            <person name="Errington J."/>
        </authorList>
    </citation>
    <scope>NUCLEOTIDE SEQUENCE</scope>
    <source>
        <strain evidence="2">MDA8-470</strain>
    </source>
</reference>
<name>A0ABY6PQ87_9ACTN</name>
<dbReference type="EMBL" id="CP098740">
    <property type="protein sequence ID" value="UZK54266.1"/>
    <property type="molecule type" value="Genomic_DNA"/>
</dbReference>
<proteinExistence type="predicted"/>
<feature type="region of interest" description="Disordered" evidence="1">
    <location>
        <begin position="26"/>
        <end position="58"/>
    </location>
</feature>
<dbReference type="RefSeq" id="WP_199879006.1">
    <property type="nucleotide sequence ID" value="NZ_CP098740.1"/>
</dbReference>
<feature type="compositionally biased region" description="Basic residues" evidence="1">
    <location>
        <begin position="30"/>
        <end position="42"/>
    </location>
</feature>
<evidence type="ECO:0000256" key="1">
    <source>
        <dbReference type="SAM" id="MobiDB-lite"/>
    </source>
</evidence>
<accession>A0ABY6PQ87</accession>
<evidence type="ECO:0000313" key="2">
    <source>
        <dbReference type="EMBL" id="UZK54266.1"/>
    </source>
</evidence>
<dbReference type="Proteomes" id="UP001164963">
    <property type="component" value="Chromosome"/>
</dbReference>
<organism evidence="2 3">
    <name type="scientific">Streptomyces drozdowiczii</name>
    <dbReference type="NCBI Taxonomy" id="202862"/>
    <lineage>
        <taxon>Bacteria</taxon>
        <taxon>Bacillati</taxon>
        <taxon>Actinomycetota</taxon>
        <taxon>Actinomycetes</taxon>
        <taxon>Kitasatosporales</taxon>
        <taxon>Streptomycetaceae</taxon>
        <taxon>Streptomyces</taxon>
    </lineage>
</organism>
<gene>
    <name evidence="2" type="ORF">NEH16_09065</name>
</gene>
<evidence type="ECO:0000313" key="3">
    <source>
        <dbReference type="Proteomes" id="UP001164963"/>
    </source>
</evidence>
<sequence length="58" mass="6742">MFDYEIHKVMHAELLRRADLQRLAGEATRARRTRRTLRKKSGRTVSTSGVRDRFTPAA</sequence>
<keyword evidence="3" id="KW-1185">Reference proteome</keyword>
<protein>
    <submittedName>
        <fullName evidence="2">Uncharacterized protein</fullName>
    </submittedName>
</protein>